<dbReference type="Pfam" id="PF07593">
    <property type="entry name" value="UnbV_ASPIC"/>
    <property type="match status" value="1"/>
</dbReference>
<evidence type="ECO:0000313" key="6">
    <source>
        <dbReference type="Proteomes" id="UP000315534"/>
    </source>
</evidence>
<dbReference type="PANTHER" id="PTHR16026">
    <property type="entry name" value="CARTILAGE ACIDIC PROTEIN 1"/>
    <property type="match status" value="1"/>
</dbReference>
<dbReference type="EMBL" id="SOIP01000558">
    <property type="protein sequence ID" value="TET77616.1"/>
    <property type="molecule type" value="Genomic_DNA"/>
</dbReference>
<dbReference type="SUPFAM" id="SSF69318">
    <property type="entry name" value="Integrin alpha N-terminal domain"/>
    <property type="match status" value="2"/>
</dbReference>
<dbReference type="InterPro" id="IPR025965">
    <property type="entry name" value="FlgD/Vpr_Ig-like"/>
</dbReference>
<dbReference type="AlphaFoldDB" id="A0A523XEA6"/>
<gene>
    <name evidence="5" type="ORF">E3J38_09705</name>
</gene>
<dbReference type="PANTHER" id="PTHR16026:SF0">
    <property type="entry name" value="CARTILAGE ACIDIC PROTEIN 1"/>
    <property type="match status" value="1"/>
</dbReference>
<feature type="domain" description="ASPIC/UnbV" evidence="3">
    <location>
        <begin position="438"/>
        <end position="501"/>
    </location>
</feature>
<dbReference type="InterPro" id="IPR028994">
    <property type="entry name" value="Integrin_alpha_N"/>
</dbReference>
<proteinExistence type="predicted"/>
<dbReference type="PROSITE" id="PS00018">
    <property type="entry name" value="EF_HAND_1"/>
    <property type="match status" value="1"/>
</dbReference>
<evidence type="ECO:0000259" key="3">
    <source>
        <dbReference type="Pfam" id="PF07593"/>
    </source>
</evidence>
<feature type="chain" id="PRO_5021793459" description="T9SS type A sorting domain-containing protein" evidence="2">
    <location>
        <begin position="20"/>
        <end position="1172"/>
    </location>
</feature>
<dbReference type="Pfam" id="PF13517">
    <property type="entry name" value="FG-GAP_3"/>
    <property type="match status" value="2"/>
</dbReference>
<dbReference type="InterPro" id="IPR011519">
    <property type="entry name" value="UnbV_ASPIC"/>
</dbReference>
<accession>A0A523XEA6</accession>
<dbReference type="InterPro" id="IPR027039">
    <property type="entry name" value="Crtac1"/>
</dbReference>
<organism evidence="5 6">
    <name type="scientific">candidate division TA06 bacterium</name>
    <dbReference type="NCBI Taxonomy" id="2250710"/>
    <lineage>
        <taxon>Bacteria</taxon>
        <taxon>Bacteria division TA06</taxon>
    </lineage>
</organism>
<reference evidence="5 6" key="1">
    <citation type="submission" date="2019-03" db="EMBL/GenBank/DDBJ databases">
        <title>Metabolic potential of uncultured bacteria and archaea associated with petroleum seepage in deep-sea sediments.</title>
        <authorList>
            <person name="Dong X."/>
            <person name="Hubert C."/>
        </authorList>
    </citation>
    <scope>NUCLEOTIDE SEQUENCE [LARGE SCALE GENOMIC DNA]</scope>
    <source>
        <strain evidence="5">E29_bin36</strain>
    </source>
</reference>
<protein>
    <recommendedName>
        <fullName evidence="7">T9SS type A sorting domain-containing protein</fullName>
    </recommendedName>
</protein>
<dbReference type="InterPro" id="IPR018247">
    <property type="entry name" value="EF_Hand_1_Ca_BS"/>
</dbReference>
<evidence type="ECO:0000313" key="5">
    <source>
        <dbReference type="EMBL" id="TET77616.1"/>
    </source>
</evidence>
<feature type="domain" description="FlgD/Vpr Ig-like" evidence="4">
    <location>
        <begin position="1103"/>
        <end position="1157"/>
    </location>
</feature>
<dbReference type="Pfam" id="PF13860">
    <property type="entry name" value="FlgD_ig"/>
    <property type="match status" value="1"/>
</dbReference>
<dbReference type="Gene3D" id="2.60.40.4070">
    <property type="match status" value="1"/>
</dbReference>
<sequence>MKLVICLLALFFLTCPAHSVFTDITQDCGLGSVGGTKLAWGDYNNDGYEDLLVQGKRLFRNNGPPDWNFTEASDSAGIGGSASCGGVWGDYDNDGWLDIYANCCGYSSDILWRNNGDETFTDVTLAAGNPSDTFPSEGVAWGDYDNDGYIDVYVANYENWDLGISYPDFLWHNLGDGTFSNCTDSAGVNENLRSRGVCWGDYDENFYSDVYVSNYRLMPNHLWGNQGNGTFLQEAFNEGVAGTEFGGYYGHTIGSAWGDLNNDGYLDLFAANLAHKDPARGPYCDDSYIFINNGPPDYDFTDIRETSGIEIHPVGSTRDGYYWDELHDGVALGDYDNDGDMDICVTQVYDIPFAWSFLWTNNGDGTFTDVTEIEGVRVWNGWAPAWCDFDRDGDLDLAEYGSDTYPIGSRIVRLYRNEGNDNNWFEIVLSGDDCNKAAIGAIARLYYPGGQQMRQVEGGTGNSCQNSLALEFGLGTHQSIDSVQIIWPCGRVEVANNLAHNLYMTRTETGPWITQRSVSPYHVSPQDTVLITARAFDDGGAASVWADIQKPDESVVDSVEMFDDGMHGDGAAGDSTFGVYYQTQPTGGTFVVDVKASDGTYVTEIDNIGYFTSLGPVQFYSSRVSEVDTVPSPGDTFHVMISLQNMGNETVYGVSASLSSLDPEASVLNSEGFFGDISPLDTVSSSEFQMSLTLFCPHAEQIQLELYISDSLKPTATWKDTFSIVCVDDEPPRLISPRSIPWYLTEGDTVTIIGRISEGSGLNTATATIENPVGVPIATIDLYDDGMHGDSLAGDGLYGNVWETPPWEQAFYNVNISLEDGQSNAVEHINLMEFTTVPYSKSATILLVDDDNYNHPQMGSSKFYEDYYEEALSAGGYPYDYWDVFCYGSPDTGVLNQYDIIIWETGTTSDSFNWFNDWDRSSSLSSYEQDNLKAYLANLGRLFISSQGIVDFWQGPLRTMLRIQDLDFDVGKDSVAGVPSNPIGDGLSFVISGGSGADNQYAQSAISPMVLGQPVFNYEDYSNGNAAIMCQVAGMWAAVTFGFGFEAIADEAARDTIMNRIINWLQSAVASEEKLASKLPRRLELSQPGPNPCDGPVTFAFGLPTRTKVRLSIYNCAGQRIKTLLDGYREAGYETVIWDCSDSQGKLVANGTYFCRIDAGRQRKTRKLVLMR</sequence>
<dbReference type="NCBIfam" id="NF041940">
    <property type="entry name" value="choice_anch_X"/>
    <property type="match status" value="2"/>
</dbReference>
<dbReference type="Gene3D" id="2.130.10.130">
    <property type="entry name" value="Integrin alpha, N-terminal"/>
    <property type="match status" value="2"/>
</dbReference>
<name>A0A523XEA6_UNCT6</name>
<dbReference type="Proteomes" id="UP000315534">
    <property type="component" value="Unassembled WGS sequence"/>
</dbReference>
<evidence type="ECO:0008006" key="7">
    <source>
        <dbReference type="Google" id="ProtNLM"/>
    </source>
</evidence>
<evidence type="ECO:0000256" key="2">
    <source>
        <dbReference type="SAM" id="SignalP"/>
    </source>
</evidence>
<feature type="signal peptide" evidence="2">
    <location>
        <begin position="1"/>
        <end position="19"/>
    </location>
</feature>
<evidence type="ECO:0000256" key="1">
    <source>
        <dbReference type="ARBA" id="ARBA00022729"/>
    </source>
</evidence>
<evidence type="ECO:0000259" key="4">
    <source>
        <dbReference type="Pfam" id="PF13860"/>
    </source>
</evidence>
<keyword evidence="1 2" id="KW-0732">Signal</keyword>
<comment type="caution">
    <text evidence="5">The sequence shown here is derived from an EMBL/GenBank/DDBJ whole genome shotgun (WGS) entry which is preliminary data.</text>
</comment>
<dbReference type="InterPro" id="IPR013517">
    <property type="entry name" value="FG-GAP"/>
</dbReference>